<gene>
    <name evidence="1" type="ORF">CLV88_104261</name>
</gene>
<sequence>MKRLCFLGNSHVAAVRLAIGEMQEYCVAKDVEIDVFGSQRNSLRAAEIKNGVVTSSSKFVRNNFQWTSGGMSELDIGRYDEIVVLAGLSLFSSAHYQANAEVPFVSSGLADAILAHRVKEDWAINLAREIAQANRSVTVTHIGSPLISTQSPRAKKFISSYHEVGSEFGVRAKQLKTLITQKVAALGESNFRFSPPPSAALEDSGFFTEHVYCQGSVLFTPEANEEHKRDDFSHMNAKYGRLVVEHVLS</sequence>
<dbReference type="EMBL" id="PYGJ01000004">
    <property type="protein sequence ID" value="PSL20200.1"/>
    <property type="molecule type" value="Genomic_DNA"/>
</dbReference>
<reference evidence="1 2" key="1">
    <citation type="submission" date="2018-03" db="EMBL/GenBank/DDBJ databases">
        <title>Genomic Encyclopedia of Archaeal and Bacterial Type Strains, Phase II (KMG-II): from individual species to whole genera.</title>
        <authorList>
            <person name="Goeker M."/>
        </authorList>
    </citation>
    <scope>NUCLEOTIDE SEQUENCE [LARGE SCALE GENOMIC DNA]</scope>
    <source>
        <strain evidence="1 2">DSM 100673</strain>
    </source>
</reference>
<keyword evidence="2" id="KW-1185">Reference proteome</keyword>
<name>A0A2P8FEP9_9RHOB</name>
<comment type="caution">
    <text evidence="1">The sequence shown here is derived from an EMBL/GenBank/DDBJ whole genome shotgun (WGS) entry which is preliminary data.</text>
</comment>
<proteinExistence type="predicted"/>
<evidence type="ECO:0000313" key="2">
    <source>
        <dbReference type="Proteomes" id="UP000240418"/>
    </source>
</evidence>
<dbReference type="RefSeq" id="WP_106608199.1">
    <property type="nucleotide sequence ID" value="NZ_PYGJ01000004.1"/>
</dbReference>
<organism evidence="1 2">
    <name type="scientific">Shimia abyssi</name>
    <dbReference type="NCBI Taxonomy" id="1662395"/>
    <lineage>
        <taxon>Bacteria</taxon>
        <taxon>Pseudomonadati</taxon>
        <taxon>Pseudomonadota</taxon>
        <taxon>Alphaproteobacteria</taxon>
        <taxon>Rhodobacterales</taxon>
        <taxon>Roseobacteraceae</taxon>
    </lineage>
</organism>
<accession>A0A2P8FEP9</accession>
<protein>
    <submittedName>
        <fullName evidence="1">Uncharacterized protein</fullName>
    </submittedName>
</protein>
<dbReference type="OrthoDB" id="6174477at2"/>
<evidence type="ECO:0000313" key="1">
    <source>
        <dbReference type="EMBL" id="PSL20200.1"/>
    </source>
</evidence>
<dbReference type="AlphaFoldDB" id="A0A2P8FEP9"/>
<dbReference type="Proteomes" id="UP000240418">
    <property type="component" value="Unassembled WGS sequence"/>
</dbReference>